<dbReference type="InterPro" id="IPR013325">
    <property type="entry name" value="RNA_pol_sigma_r2"/>
</dbReference>
<dbReference type="SUPFAM" id="SSF88946">
    <property type="entry name" value="Sigma2 domain of RNA polymerase sigma factors"/>
    <property type="match status" value="1"/>
</dbReference>
<comment type="similarity">
    <text evidence="1">Belongs to the sigma-70 factor family. ECF subfamily.</text>
</comment>
<dbReference type="InterPro" id="IPR014284">
    <property type="entry name" value="RNA_pol_sigma-70_dom"/>
</dbReference>
<dbReference type="EMBL" id="VIGB01000003">
    <property type="protein sequence ID" value="TQF04789.1"/>
    <property type="molecule type" value="Genomic_DNA"/>
</dbReference>
<dbReference type="Pfam" id="PF04542">
    <property type="entry name" value="Sigma70_r2"/>
    <property type="match status" value="1"/>
</dbReference>
<organism evidence="8 9">
    <name type="scientific">Kitasatospora acidiphila</name>
    <dbReference type="NCBI Taxonomy" id="2567942"/>
    <lineage>
        <taxon>Bacteria</taxon>
        <taxon>Bacillati</taxon>
        <taxon>Actinomycetota</taxon>
        <taxon>Actinomycetes</taxon>
        <taxon>Kitasatosporales</taxon>
        <taxon>Streptomycetaceae</taxon>
        <taxon>Kitasatospora</taxon>
    </lineage>
</organism>
<dbReference type="Gene3D" id="1.10.10.10">
    <property type="entry name" value="Winged helix-like DNA-binding domain superfamily/Winged helix DNA-binding domain"/>
    <property type="match status" value="1"/>
</dbReference>
<keyword evidence="5" id="KW-0804">Transcription</keyword>
<dbReference type="NCBIfam" id="TIGR02937">
    <property type="entry name" value="sigma70-ECF"/>
    <property type="match status" value="1"/>
</dbReference>
<feature type="domain" description="RNA polymerase sigma-70 region 2" evidence="6">
    <location>
        <begin position="22"/>
        <end position="88"/>
    </location>
</feature>
<name>A0A540W710_9ACTN</name>
<dbReference type="InterPro" id="IPR039425">
    <property type="entry name" value="RNA_pol_sigma-70-like"/>
</dbReference>
<dbReference type="RefSeq" id="WP_141635344.1">
    <property type="nucleotide sequence ID" value="NZ_VIGB01000003.1"/>
</dbReference>
<evidence type="ECO:0000256" key="3">
    <source>
        <dbReference type="ARBA" id="ARBA00023082"/>
    </source>
</evidence>
<reference evidence="8 9" key="1">
    <citation type="submission" date="2019-06" db="EMBL/GenBank/DDBJ databases">
        <title>Description of Kitasatospora acidophila sp. nov. isolated from pine grove soil, and reclassification of Streptomyces novaecaesareae to Kitasatospora novaeceasareae comb. nov.</title>
        <authorList>
            <person name="Kim M.J."/>
        </authorList>
    </citation>
    <scope>NUCLEOTIDE SEQUENCE [LARGE SCALE GENOMIC DNA]</scope>
    <source>
        <strain evidence="8 9">MMS16-CNU292</strain>
    </source>
</reference>
<sequence>MATTPALMTAAQQGDRAAITELYRLHQSAVHRYLARRCGADLADDLAQDVWVRAIRALPGYRPTGAPVGAWLLTIARNLLADHAKRAATQREVLTDDPGRHQHAAAPGPEDQVLAQLDAAPIRTAVATLPAAHRQTLALTYWAGLSTAQVAARTGRTPGAVRAIRHRASVTLRRQLTAA</sequence>
<evidence type="ECO:0000256" key="4">
    <source>
        <dbReference type="ARBA" id="ARBA00023125"/>
    </source>
</evidence>
<evidence type="ECO:0000256" key="2">
    <source>
        <dbReference type="ARBA" id="ARBA00023015"/>
    </source>
</evidence>
<feature type="domain" description="RNA polymerase sigma factor 70 region 4 type 2" evidence="7">
    <location>
        <begin position="122"/>
        <end position="168"/>
    </location>
</feature>
<keyword evidence="9" id="KW-1185">Reference proteome</keyword>
<evidence type="ECO:0000256" key="1">
    <source>
        <dbReference type="ARBA" id="ARBA00010641"/>
    </source>
</evidence>
<evidence type="ECO:0000313" key="8">
    <source>
        <dbReference type="EMBL" id="TQF04789.1"/>
    </source>
</evidence>
<keyword evidence="3" id="KW-0731">Sigma factor</keyword>
<dbReference type="InterPro" id="IPR036388">
    <property type="entry name" value="WH-like_DNA-bd_sf"/>
</dbReference>
<dbReference type="Gene3D" id="1.10.1740.10">
    <property type="match status" value="1"/>
</dbReference>
<keyword evidence="4" id="KW-0238">DNA-binding</keyword>
<dbReference type="InterPro" id="IPR013324">
    <property type="entry name" value="RNA_pol_sigma_r3/r4-like"/>
</dbReference>
<accession>A0A540W710</accession>
<dbReference type="InterPro" id="IPR007627">
    <property type="entry name" value="RNA_pol_sigma70_r2"/>
</dbReference>
<dbReference type="GO" id="GO:0006352">
    <property type="term" value="P:DNA-templated transcription initiation"/>
    <property type="evidence" value="ECO:0007669"/>
    <property type="project" value="InterPro"/>
</dbReference>
<protein>
    <submittedName>
        <fullName evidence="8">RNA polymerase sigma factor</fullName>
    </submittedName>
</protein>
<comment type="caution">
    <text evidence="8">The sequence shown here is derived from an EMBL/GenBank/DDBJ whole genome shotgun (WGS) entry which is preliminary data.</text>
</comment>
<proteinExistence type="inferred from homology"/>
<dbReference type="PANTHER" id="PTHR43133">
    <property type="entry name" value="RNA POLYMERASE ECF-TYPE SIGMA FACTO"/>
    <property type="match status" value="1"/>
</dbReference>
<dbReference type="OrthoDB" id="5244107at2"/>
<evidence type="ECO:0000259" key="6">
    <source>
        <dbReference type="Pfam" id="PF04542"/>
    </source>
</evidence>
<dbReference type="AlphaFoldDB" id="A0A540W710"/>
<dbReference type="Proteomes" id="UP000319103">
    <property type="component" value="Unassembled WGS sequence"/>
</dbReference>
<gene>
    <name evidence="8" type="ORF">E6W39_24380</name>
</gene>
<dbReference type="Pfam" id="PF08281">
    <property type="entry name" value="Sigma70_r4_2"/>
    <property type="match status" value="1"/>
</dbReference>
<evidence type="ECO:0000313" key="9">
    <source>
        <dbReference type="Proteomes" id="UP000319103"/>
    </source>
</evidence>
<dbReference type="GO" id="GO:0003677">
    <property type="term" value="F:DNA binding"/>
    <property type="evidence" value="ECO:0007669"/>
    <property type="project" value="UniProtKB-KW"/>
</dbReference>
<keyword evidence="2" id="KW-0805">Transcription regulation</keyword>
<evidence type="ECO:0000259" key="7">
    <source>
        <dbReference type="Pfam" id="PF08281"/>
    </source>
</evidence>
<dbReference type="SUPFAM" id="SSF88659">
    <property type="entry name" value="Sigma3 and sigma4 domains of RNA polymerase sigma factors"/>
    <property type="match status" value="1"/>
</dbReference>
<dbReference type="InterPro" id="IPR013249">
    <property type="entry name" value="RNA_pol_sigma70_r4_t2"/>
</dbReference>
<dbReference type="PANTHER" id="PTHR43133:SF8">
    <property type="entry name" value="RNA POLYMERASE SIGMA FACTOR HI_1459-RELATED"/>
    <property type="match status" value="1"/>
</dbReference>
<evidence type="ECO:0000256" key="5">
    <source>
        <dbReference type="ARBA" id="ARBA00023163"/>
    </source>
</evidence>
<dbReference type="GO" id="GO:0016987">
    <property type="term" value="F:sigma factor activity"/>
    <property type="evidence" value="ECO:0007669"/>
    <property type="project" value="UniProtKB-KW"/>
</dbReference>